<sequence>MSDIKRAILTTLEPQKVNDKAVKKQCKTVRICVPLPESNEDNCPEFNYKDELAALKKKLKQNNKDPVVALNGSDPFDNDDDVRRIALEMEAKYGSGVGLGSKKKRRGRKDDYVDIGAGYDESDSFIDNTDGYDEIIPPNVTTARGGFYINCGALEFKTDDEVTSEVSSSSSEESDSDDDSKTDDKLKRKRPLDSTDDEGDADSNASLESQGEKQKNPDKPNISMQQAIKKKLFSPDKIQVKKQKLAEQQKQLERKAELNADQADKDSAKENKKPMKMSSVDDAIESVINRAEEVAKAPEKISPPKSEDNLNNLAKNSEDRLSYSSEPESDLVMKTEPVKLPENLPSDIVGLIEEIKKVARDYKDGGKVKFFNGEVNTMLLNLEYKCKILGRSSRVKVYDHLAHFVRCRKETLIKRAKNLVVEDEQRKLRLTIDKLKTHVDQLMPSLITVYNKECQRIMQKKFSPEAANDDELKNLKTPRRRFPLSEDIKKMLRDIVSLKKRCFLHEGKKKDDLEALMTNYLKAEIQILWPPNWMSMVVLKKFCSNNALKTPTPKAVDPVAQKHSQKPPVPSSASSSVINFTAGNNLTITPVNLTEKFSNNNVNPPIPKTDAVAKQAAKEKVAEKRPELKENKDNGVIVINSMKNKEEPVIPKSAHCQIIDLTDSITSKVSDNGSVGKSSFAKEHPEPKVFENTLKNKYPDINITPSSKPQSGEVDEIQIAIDSLKALHKLSSPSKKDSAKSSSVSVIALNKNYSNSGSGQGQGGGATTNDRTNFSGSIGFQDEFQKQFISTINNLKSPPHSSKSTYNRCS</sequence>
<evidence type="ECO:0000256" key="1">
    <source>
        <dbReference type="ARBA" id="ARBA00022553"/>
    </source>
</evidence>
<organism evidence="5 6">
    <name type="scientific">Rhynchophorus ferrugineus</name>
    <name type="common">Red palm weevil</name>
    <name type="synonym">Curculio ferrugineus</name>
    <dbReference type="NCBI Taxonomy" id="354439"/>
    <lineage>
        <taxon>Eukaryota</taxon>
        <taxon>Metazoa</taxon>
        <taxon>Ecdysozoa</taxon>
        <taxon>Arthropoda</taxon>
        <taxon>Hexapoda</taxon>
        <taxon>Insecta</taxon>
        <taxon>Pterygota</taxon>
        <taxon>Neoptera</taxon>
        <taxon>Endopterygota</taxon>
        <taxon>Coleoptera</taxon>
        <taxon>Polyphaga</taxon>
        <taxon>Cucujiformia</taxon>
        <taxon>Curculionidae</taxon>
        <taxon>Dryophthorinae</taxon>
        <taxon>Rhynchophorus</taxon>
    </lineage>
</organism>
<evidence type="ECO:0000259" key="3">
    <source>
        <dbReference type="Pfam" id="PF08729"/>
    </source>
</evidence>
<feature type="compositionally biased region" description="Basic and acidic residues" evidence="2">
    <location>
        <begin position="244"/>
        <end position="273"/>
    </location>
</feature>
<dbReference type="Proteomes" id="UP000625711">
    <property type="component" value="Unassembled WGS sequence"/>
</dbReference>
<dbReference type="InterPro" id="IPR014840">
    <property type="entry name" value="HRD"/>
</dbReference>
<evidence type="ECO:0000256" key="2">
    <source>
        <dbReference type="SAM" id="MobiDB-lite"/>
    </source>
</evidence>
<feature type="region of interest" description="Disordered" evidence="2">
    <location>
        <begin position="752"/>
        <end position="777"/>
    </location>
</feature>
<keyword evidence="1" id="KW-0597">Phosphoprotein</keyword>
<feature type="compositionally biased region" description="Polar residues" evidence="2">
    <location>
        <begin position="767"/>
        <end position="777"/>
    </location>
</feature>
<dbReference type="EMBL" id="JAACXV010000310">
    <property type="protein sequence ID" value="KAF7280259.1"/>
    <property type="molecule type" value="Genomic_DNA"/>
</dbReference>
<feature type="domain" description="Hpc2-related" evidence="3">
    <location>
        <begin position="104"/>
        <end position="155"/>
    </location>
</feature>
<reference evidence="5" key="1">
    <citation type="submission" date="2020-08" db="EMBL/GenBank/DDBJ databases">
        <title>Genome sequencing and assembly of the red palm weevil Rhynchophorus ferrugineus.</title>
        <authorList>
            <person name="Dias G.B."/>
            <person name="Bergman C.M."/>
            <person name="Manee M."/>
        </authorList>
    </citation>
    <scope>NUCLEOTIDE SEQUENCE</scope>
    <source>
        <strain evidence="5">AA-2017</strain>
        <tissue evidence="5">Whole larva</tissue>
    </source>
</reference>
<feature type="region of interest" description="Disordered" evidence="2">
    <location>
        <begin position="551"/>
        <end position="575"/>
    </location>
</feature>
<dbReference type="OrthoDB" id="68076at2759"/>
<dbReference type="Pfam" id="PF14075">
    <property type="entry name" value="UBN_AB"/>
    <property type="match status" value="1"/>
</dbReference>
<dbReference type="PANTHER" id="PTHR21669">
    <property type="entry name" value="CAPZ-INTERACTING PROTEIN AND RELATED PROTEINS"/>
    <property type="match status" value="1"/>
</dbReference>
<evidence type="ECO:0000313" key="6">
    <source>
        <dbReference type="Proteomes" id="UP000625711"/>
    </source>
</evidence>
<dbReference type="AlphaFoldDB" id="A0A834MJ40"/>
<evidence type="ECO:0000313" key="5">
    <source>
        <dbReference type="EMBL" id="KAF7280259.1"/>
    </source>
</evidence>
<dbReference type="GO" id="GO:0005634">
    <property type="term" value="C:nucleus"/>
    <property type="evidence" value="ECO:0007669"/>
    <property type="project" value="TreeGrafter"/>
</dbReference>
<protein>
    <recommendedName>
        <fullName evidence="7">Ubinuclein-1</fullName>
    </recommendedName>
</protein>
<evidence type="ECO:0008006" key="7">
    <source>
        <dbReference type="Google" id="ProtNLM"/>
    </source>
</evidence>
<feature type="domain" description="Ubinuclein middle" evidence="4">
    <location>
        <begin position="340"/>
        <end position="541"/>
    </location>
</feature>
<feature type="region of interest" description="Disordered" evidence="2">
    <location>
        <begin position="159"/>
        <end position="280"/>
    </location>
</feature>
<keyword evidence="6" id="KW-1185">Reference proteome</keyword>
<dbReference type="InterPro" id="IPR026947">
    <property type="entry name" value="UBN_middle_dom"/>
</dbReference>
<evidence type="ECO:0000259" key="4">
    <source>
        <dbReference type="Pfam" id="PF14075"/>
    </source>
</evidence>
<feature type="compositionally biased region" description="Acidic residues" evidence="2">
    <location>
        <begin position="172"/>
        <end position="181"/>
    </location>
</feature>
<proteinExistence type="predicted"/>
<accession>A0A834MJ40</accession>
<dbReference type="PANTHER" id="PTHR21669:SF28">
    <property type="entry name" value="YEMANUCLEIN"/>
    <property type="match status" value="1"/>
</dbReference>
<dbReference type="Pfam" id="PF08729">
    <property type="entry name" value="HUN"/>
    <property type="match status" value="1"/>
</dbReference>
<gene>
    <name evidence="5" type="ORF">GWI33_006255</name>
</gene>
<comment type="caution">
    <text evidence="5">The sequence shown here is derived from an EMBL/GenBank/DDBJ whole genome shotgun (WGS) entry which is preliminary data.</text>
</comment>
<dbReference type="GO" id="GO:0006325">
    <property type="term" value="P:chromatin organization"/>
    <property type="evidence" value="ECO:0007669"/>
    <property type="project" value="TreeGrafter"/>
</dbReference>
<name>A0A834MJ40_RHYFE</name>